<dbReference type="SUPFAM" id="SSF81383">
    <property type="entry name" value="F-box domain"/>
    <property type="match status" value="1"/>
</dbReference>
<dbReference type="InterPro" id="IPR012334">
    <property type="entry name" value="Pectin_lyas_fold"/>
</dbReference>
<evidence type="ECO:0000256" key="3">
    <source>
        <dbReference type="ARBA" id="ARBA00022786"/>
    </source>
</evidence>
<evidence type="ECO:0000259" key="5">
    <source>
        <dbReference type="PROSITE" id="PS50181"/>
    </source>
</evidence>
<dbReference type="SMART" id="SM00710">
    <property type="entry name" value="PbH1"/>
    <property type="match status" value="18"/>
</dbReference>
<dbReference type="InterPro" id="IPR051550">
    <property type="entry name" value="SCF-Subunits/Alg-Epimerases"/>
</dbReference>
<dbReference type="InterPro" id="IPR006633">
    <property type="entry name" value="Carb-bd_sugar_hydrolysis-dom"/>
</dbReference>
<feature type="region of interest" description="Disordered" evidence="4">
    <location>
        <begin position="650"/>
        <end position="673"/>
    </location>
</feature>
<dbReference type="InterPro" id="IPR011050">
    <property type="entry name" value="Pectin_lyase_fold/virulence"/>
</dbReference>
<evidence type="ECO:0000256" key="4">
    <source>
        <dbReference type="SAM" id="MobiDB-lite"/>
    </source>
</evidence>
<comment type="caution">
    <text evidence="6">The sequence shown here is derived from an EMBL/GenBank/DDBJ whole genome shotgun (WGS) entry which is preliminary data.</text>
</comment>
<feature type="compositionally biased region" description="Basic and acidic residues" evidence="4">
    <location>
        <begin position="721"/>
        <end position="730"/>
    </location>
</feature>
<dbReference type="InterPro" id="IPR039448">
    <property type="entry name" value="Beta_helix"/>
</dbReference>
<evidence type="ECO:0000256" key="1">
    <source>
        <dbReference type="ARBA" id="ARBA00004906"/>
    </source>
</evidence>
<dbReference type="InterPro" id="IPR006626">
    <property type="entry name" value="PbH1"/>
</dbReference>
<feature type="region of interest" description="Disordered" evidence="4">
    <location>
        <begin position="494"/>
        <end position="595"/>
    </location>
</feature>
<gene>
    <name evidence="6" type="ORF">BaRGS_00024394</name>
</gene>
<keyword evidence="7" id="KW-1185">Reference proteome</keyword>
<evidence type="ECO:0000256" key="2">
    <source>
        <dbReference type="ARBA" id="ARBA00022737"/>
    </source>
</evidence>
<feature type="region of interest" description="Disordered" evidence="4">
    <location>
        <begin position="714"/>
        <end position="780"/>
    </location>
</feature>
<sequence length="1389" mass="150550">MSAMSATSTTTLKTDVTSKVLPGDKSGLPLEIWQIIFSFLSVRDLCRVARVSKTWYELALSIDMTRWKELYLSCGEWKHPFWPMNVRADPPSWKNAYRDQYLSTRFWIQGTRLAQMAGCMSLLKRNRERQTIEVGPGLEHQTLKSALAVANDYDKILVHPGIYDEQLEMSLKSPFELVGAGELGSVILVVCLEQVALTGRLSNLVLRAPWFTNFVLKVRSGYLQVDSCIVEDGMMYVQNPGTCHVRFCTFRHATIILQHVNSSIVRNCEFSQSDNANVIVEGYPKEEKGWSYHHLCQETEAAFHERRPLSRKNLLKITESTTSTLHSTFTGKSFTASTVKTYDTMSRGRAGSHVGAESVSMRKSFDGNSRGVNSGNVYTRGFNSGSMYTHGGNSSHVNGHEVYFTSHHDPTMNAADIREHGVHGGSVYAHGFHGTGGSYGHSVTNSGFAKHRKCTRCQQEYTISNGDTCKEGCVLSRTQQFHCGACASASKDSEVLGRRRSSTNPDHIKTAEGRREDDAKLHQPQAEEDHWLEINDETQEWHAARSKGVHERSRESQDLDLKKQEETVSDAKKTGPAASAEFPSRERSKSFDVSKNQNHLCEKFARDAPTSSNDCAKPDCPEESAPTLVDAVPKSGAQCSDCNGVLDSAERNNAGNPPQFDQSSSSVSQENDAKTVALPDLPQELLSPDVSQGCATCCTDQAADETFLISREAEEGAVGGAKDDGADRRSRGSYHSSRRGSSSSDDDLSILDELESGGSSGGGSNHGNNSSSSSDEDSDVEGFYHADHMYDCSDGEESVIMLPHLRQKHLEASLSANAVSADVGSICSQTTRPITFSASQDEGVLSYVNKVRGCLIHQCRMIHSKGGVMVSLQGHALVSECDISNVSYGIRCIQNSRVLVLKNRIHHCRTSGIFMRLAASGLITGNDIHSNNEAGIDIRKSADPIIQYNRVHHGKRSGIVVLGSGRGQIRNNDIFSNTEAGIYILYGGNPTVSENHIYDGRAAGVAVNEGGRGFIFDNTISGNQWGGVDIRRGSCPMVCRNTITNGLGDGIVIGDQGQGTIENNVISDNAGCGVWLMSASRPYIHGNQISNNGDTGVMMVNKTDIQHEGSHLLPAGSDSTDPMARSVSALDSLDGDVPTPRPKCSHTTVQHNNIYHNAGRGVAVELGDTVDIMFNAIYANQHDGLWVNQDAPVSLCGNSISSNRGCGVIIAQASCMQVAGNGIYDNRDCGIHCHSNADIMENDVVGNHTGGIILESKHSNKVVGNRIQSTAGPAVRVGPMVAASTVTDNIIHDCGGGDIVDISQRAIVKDNEISRPTIVQESDATPSRRVSRESLFNKSHFLYDPPARPAIEPPPPPSALPAHNISTVTKVMVPSGDTCQEGSKLCGIL</sequence>
<dbReference type="SMART" id="SM00722">
    <property type="entry name" value="CASH"/>
    <property type="match status" value="1"/>
</dbReference>
<feature type="compositionally biased region" description="Polar residues" evidence="4">
    <location>
        <begin position="651"/>
        <end position="670"/>
    </location>
</feature>
<keyword evidence="3" id="KW-0833">Ubl conjugation pathway</keyword>
<feature type="compositionally biased region" description="Low complexity" evidence="4">
    <location>
        <begin position="733"/>
        <end position="743"/>
    </location>
</feature>
<dbReference type="PROSITE" id="PS50181">
    <property type="entry name" value="FBOX"/>
    <property type="match status" value="1"/>
</dbReference>
<dbReference type="NCBIfam" id="TIGR03804">
    <property type="entry name" value="para_beta_helix"/>
    <property type="match status" value="5"/>
</dbReference>
<reference evidence="6 7" key="1">
    <citation type="journal article" date="2023" name="Sci. Data">
        <title>Genome assembly of the Korean intertidal mud-creeper Batillaria attramentaria.</title>
        <authorList>
            <person name="Patra A.K."/>
            <person name="Ho P.T."/>
            <person name="Jun S."/>
            <person name="Lee S.J."/>
            <person name="Kim Y."/>
            <person name="Won Y.J."/>
        </authorList>
    </citation>
    <scope>NUCLEOTIDE SEQUENCE [LARGE SCALE GENOMIC DNA]</scope>
    <source>
        <strain evidence="6">Wonlab-2016</strain>
    </source>
</reference>
<proteinExistence type="predicted"/>
<feature type="compositionally biased region" description="Basic and acidic residues" evidence="4">
    <location>
        <begin position="583"/>
        <end position="592"/>
    </location>
</feature>
<dbReference type="Gene3D" id="2.160.20.10">
    <property type="entry name" value="Single-stranded right-handed beta-helix, Pectin lyase-like"/>
    <property type="match status" value="3"/>
</dbReference>
<dbReference type="PANTHER" id="PTHR22990:SF15">
    <property type="entry name" value="F-BOX ONLY PROTEIN 10"/>
    <property type="match status" value="1"/>
</dbReference>
<dbReference type="SUPFAM" id="SSF51126">
    <property type="entry name" value="Pectin lyase-like"/>
    <property type="match status" value="4"/>
</dbReference>
<evidence type="ECO:0000313" key="7">
    <source>
        <dbReference type="Proteomes" id="UP001519460"/>
    </source>
</evidence>
<evidence type="ECO:0000313" key="6">
    <source>
        <dbReference type="EMBL" id="KAK7484389.1"/>
    </source>
</evidence>
<feature type="compositionally biased region" description="Basic and acidic residues" evidence="4">
    <location>
        <begin position="506"/>
        <end position="573"/>
    </location>
</feature>
<dbReference type="EMBL" id="JACVVK020000211">
    <property type="protein sequence ID" value="KAK7484389.1"/>
    <property type="molecule type" value="Genomic_DNA"/>
</dbReference>
<keyword evidence="2" id="KW-0677">Repeat</keyword>
<dbReference type="Proteomes" id="UP001519460">
    <property type="component" value="Unassembled WGS sequence"/>
</dbReference>
<dbReference type="Gene3D" id="1.20.1280.50">
    <property type="match status" value="1"/>
</dbReference>
<accession>A0ABD0KB88</accession>
<comment type="pathway">
    <text evidence="1">Protein modification; protein ubiquitination.</text>
</comment>
<feature type="compositionally biased region" description="Acidic residues" evidence="4">
    <location>
        <begin position="744"/>
        <end position="755"/>
    </location>
</feature>
<feature type="domain" description="F-box" evidence="5">
    <location>
        <begin position="22"/>
        <end position="70"/>
    </location>
</feature>
<name>A0ABD0KB88_9CAEN</name>
<dbReference type="SMART" id="SM00256">
    <property type="entry name" value="FBOX"/>
    <property type="match status" value="1"/>
</dbReference>
<protein>
    <recommendedName>
        <fullName evidence="5">F-box domain-containing protein</fullName>
    </recommendedName>
</protein>
<dbReference type="InterPro" id="IPR001810">
    <property type="entry name" value="F-box_dom"/>
</dbReference>
<dbReference type="InterPro" id="IPR036047">
    <property type="entry name" value="F-box-like_dom_sf"/>
</dbReference>
<organism evidence="6 7">
    <name type="scientific">Batillaria attramentaria</name>
    <dbReference type="NCBI Taxonomy" id="370345"/>
    <lineage>
        <taxon>Eukaryota</taxon>
        <taxon>Metazoa</taxon>
        <taxon>Spiralia</taxon>
        <taxon>Lophotrochozoa</taxon>
        <taxon>Mollusca</taxon>
        <taxon>Gastropoda</taxon>
        <taxon>Caenogastropoda</taxon>
        <taxon>Sorbeoconcha</taxon>
        <taxon>Cerithioidea</taxon>
        <taxon>Batillariidae</taxon>
        <taxon>Batillaria</taxon>
    </lineage>
</organism>
<dbReference type="InterPro" id="IPR022441">
    <property type="entry name" value="Para_beta_helix_rpt-2"/>
</dbReference>
<dbReference type="Pfam" id="PF13229">
    <property type="entry name" value="Beta_helix"/>
    <property type="match status" value="2"/>
</dbReference>
<dbReference type="Pfam" id="PF12937">
    <property type="entry name" value="F-box-like"/>
    <property type="match status" value="1"/>
</dbReference>
<dbReference type="PANTHER" id="PTHR22990">
    <property type="entry name" value="F-BOX ONLY PROTEIN"/>
    <property type="match status" value="1"/>
</dbReference>